<feature type="transmembrane region" description="Helical" evidence="6">
    <location>
        <begin position="278"/>
        <end position="301"/>
    </location>
</feature>
<dbReference type="PANTHER" id="PTHR46273:SF16">
    <property type="entry name" value="G-PROTEIN COUPLED RECEPTORS FAMILY 1 PROFILE DOMAIN-CONTAINING PROTEIN"/>
    <property type="match status" value="1"/>
</dbReference>
<dbReference type="SUPFAM" id="SSF81321">
    <property type="entry name" value="Family A G protein-coupled receptor-like"/>
    <property type="match status" value="1"/>
</dbReference>
<evidence type="ECO:0000256" key="3">
    <source>
        <dbReference type="ARBA" id="ARBA00022989"/>
    </source>
</evidence>
<dbReference type="PROSITE" id="PS50262">
    <property type="entry name" value="G_PROTEIN_RECEP_F1_2"/>
    <property type="match status" value="1"/>
</dbReference>
<dbReference type="WBParaSite" id="MBELARI_LOCUS20696">
    <property type="protein sequence ID" value="MBELARI_LOCUS20696"/>
    <property type="gene ID" value="MBELARI_LOCUS20696"/>
</dbReference>
<dbReference type="Pfam" id="PF10324">
    <property type="entry name" value="7TM_GPCR_Srw"/>
    <property type="match status" value="1"/>
</dbReference>
<dbReference type="CDD" id="cd14978">
    <property type="entry name" value="7tmA_FMRFamide_R-like"/>
    <property type="match status" value="1"/>
</dbReference>
<keyword evidence="3 6" id="KW-1133">Transmembrane helix</keyword>
<dbReference type="PANTHER" id="PTHR46273">
    <property type="entry name" value="MYOSUPPRESSIN RECEPTOR 1, ISOFORM B-RELATED"/>
    <property type="match status" value="1"/>
</dbReference>
<evidence type="ECO:0000256" key="2">
    <source>
        <dbReference type="ARBA" id="ARBA00022692"/>
    </source>
</evidence>
<sequence length="519" mass="57870">MTESCALGSVKFKAAWVADVTQAVHSVYVNFHPYIAVVLCMTGTLMNISTVLVLTRPSMISAVNLLLCAVAICDVIVMSSLSIFVSHFLLTAQNRCDPSDWSKSWAYFLYFHSQITVILHATSIWLTVILAQIRVLTIRKARVGPTEAIGVKGTMAISIITLLVCTTINMPNMLTFEIVEIEAEHYLQCLSEDYGEELLTLSSNLTQTLVYPIRPSQDDCGLLKIAYWTNGILFKVVPCILLTLSIVALLKIIADVANRRKNLAQVMNKKKMPRDHTTPMLVAVLSIFLIAELPQGILHVSNAIFDTESFNAPVYTPLGDLMDLLSLINSAVNFIIYCAMSRKFRSVFLNLFLGCLPAKIASKWQDDWGGDGDTSRPRPSGYTGTEQLALTSSTHRPSASSLLLRYGSRENLPKMYTGNLLTTDERVNGRSSPLLSVPNNKTHRISFDSSADEDEQRKNTEITEINLPVPSIHQKAQPATIKLRFNPFEKLRRFFESESSFDSPKRRANILQFETSSVY</sequence>
<dbReference type="Gene3D" id="1.20.1070.10">
    <property type="entry name" value="Rhodopsin 7-helix transmembrane proteins"/>
    <property type="match status" value="1"/>
</dbReference>
<dbReference type="Proteomes" id="UP000887575">
    <property type="component" value="Unassembled WGS sequence"/>
</dbReference>
<feature type="transmembrane region" description="Helical" evidence="6">
    <location>
        <begin position="321"/>
        <end position="340"/>
    </location>
</feature>
<organism evidence="8 9">
    <name type="scientific">Mesorhabditis belari</name>
    <dbReference type="NCBI Taxonomy" id="2138241"/>
    <lineage>
        <taxon>Eukaryota</taxon>
        <taxon>Metazoa</taxon>
        <taxon>Ecdysozoa</taxon>
        <taxon>Nematoda</taxon>
        <taxon>Chromadorea</taxon>
        <taxon>Rhabditida</taxon>
        <taxon>Rhabditina</taxon>
        <taxon>Rhabditomorpha</taxon>
        <taxon>Rhabditoidea</taxon>
        <taxon>Rhabditidae</taxon>
        <taxon>Mesorhabditinae</taxon>
        <taxon>Mesorhabditis</taxon>
    </lineage>
</organism>
<accession>A0AAF3F4H8</accession>
<dbReference type="AlphaFoldDB" id="A0AAF3F4H8"/>
<evidence type="ECO:0000256" key="5">
    <source>
        <dbReference type="SAM" id="MobiDB-lite"/>
    </source>
</evidence>
<feature type="compositionally biased region" description="Polar residues" evidence="5">
    <location>
        <begin position="429"/>
        <end position="440"/>
    </location>
</feature>
<comment type="subcellular location">
    <subcellularLocation>
        <location evidence="1">Membrane</location>
    </subcellularLocation>
</comment>
<dbReference type="PRINTS" id="PR00237">
    <property type="entry name" value="GPCRRHODOPSN"/>
</dbReference>
<evidence type="ECO:0000259" key="7">
    <source>
        <dbReference type="PROSITE" id="PS50262"/>
    </source>
</evidence>
<feature type="transmembrane region" description="Helical" evidence="6">
    <location>
        <begin position="62"/>
        <end position="85"/>
    </location>
</feature>
<evidence type="ECO:0000256" key="1">
    <source>
        <dbReference type="ARBA" id="ARBA00004370"/>
    </source>
</evidence>
<protein>
    <submittedName>
        <fullName evidence="9">G-protein coupled receptors family 1 profile domain-containing protein</fullName>
    </submittedName>
</protein>
<keyword evidence="2 6" id="KW-0812">Transmembrane</keyword>
<feature type="domain" description="G-protein coupled receptors family 1 profile" evidence="7">
    <location>
        <begin position="46"/>
        <end position="337"/>
    </location>
</feature>
<keyword evidence="8" id="KW-1185">Reference proteome</keyword>
<name>A0AAF3F4H8_9BILA</name>
<dbReference type="InterPro" id="IPR053219">
    <property type="entry name" value="GPCR_Dmsr-1"/>
</dbReference>
<feature type="region of interest" description="Disordered" evidence="5">
    <location>
        <begin position="425"/>
        <end position="456"/>
    </location>
</feature>
<feature type="transmembrane region" description="Helical" evidence="6">
    <location>
        <begin position="149"/>
        <end position="170"/>
    </location>
</feature>
<dbReference type="InterPro" id="IPR000276">
    <property type="entry name" value="GPCR_Rhodpsn"/>
</dbReference>
<evidence type="ECO:0000256" key="6">
    <source>
        <dbReference type="SAM" id="Phobius"/>
    </source>
</evidence>
<proteinExistence type="predicted"/>
<feature type="transmembrane region" description="Helical" evidence="6">
    <location>
        <begin position="34"/>
        <end position="55"/>
    </location>
</feature>
<feature type="transmembrane region" description="Helical" evidence="6">
    <location>
        <begin position="105"/>
        <end position="128"/>
    </location>
</feature>
<reference evidence="9" key="1">
    <citation type="submission" date="2024-02" db="UniProtKB">
        <authorList>
            <consortium name="WormBaseParasite"/>
        </authorList>
    </citation>
    <scope>IDENTIFICATION</scope>
</reference>
<evidence type="ECO:0000313" key="9">
    <source>
        <dbReference type="WBParaSite" id="MBELARI_LOCUS20696"/>
    </source>
</evidence>
<dbReference type="InterPro" id="IPR019427">
    <property type="entry name" value="7TM_GPCR_serpentine_rcpt_Srw"/>
</dbReference>
<dbReference type="GO" id="GO:0005886">
    <property type="term" value="C:plasma membrane"/>
    <property type="evidence" value="ECO:0007669"/>
    <property type="project" value="TreeGrafter"/>
</dbReference>
<evidence type="ECO:0000256" key="4">
    <source>
        <dbReference type="ARBA" id="ARBA00023136"/>
    </source>
</evidence>
<dbReference type="GO" id="GO:0008528">
    <property type="term" value="F:G protein-coupled peptide receptor activity"/>
    <property type="evidence" value="ECO:0007669"/>
    <property type="project" value="InterPro"/>
</dbReference>
<feature type="transmembrane region" description="Helical" evidence="6">
    <location>
        <begin position="232"/>
        <end position="257"/>
    </location>
</feature>
<dbReference type="InterPro" id="IPR017452">
    <property type="entry name" value="GPCR_Rhodpsn_7TM"/>
</dbReference>
<evidence type="ECO:0000313" key="8">
    <source>
        <dbReference type="Proteomes" id="UP000887575"/>
    </source>
</evidence>
<keyword evidence="4 6" id="KW-0472">Membrane</keyword>